<proteinExistence type="predicted"/>
<dbReference type="EMBL" id="CP110615">
    <property type="protein sequence ID" value="UZJ24523.1"/>
    <property type="molecule type" value="Genomic_DNA"/>
</dbReference>
<evidence type="ECO:0000313" key="3">
    <source>
        <dbReference type="Proteomes" id="UP001164965"/>
    </source>
</evidence>
<accession>A0ABY6NZY1</accession>
<feature type="compositionally biased region" description="Acidic residues" evidence="1">
    <location>
        <begin position="268"/>
        <end position="277"/>
    </location>
</feature>
<sequence length="277" mass="30586">MAENFQIPAREMGFGLVLAYGKDQSGDQHAHDSGMRLVDGAYYGPCMPDSLDTLTEDLRTKKIDLKTYTETIKRRVQFRMRQKQKATTITQERLGCPASGTNPVAICALKPTSQAPRPIKQDDGSIADTRPVIRHRKVLTNGKAPAVCTKDTVTVTAADGAKFRQPLQYGSVQQARVYNALRQGQEGVHGSVKDKAQEAFDAPSRRRVRGLAAQQLFASILLAAVATRRIKTFLVNARRDEKGDQYVPKILRTDDHATTNMPPGIGETEVEIPEPEK</sequence>
<feature type="region of interest" description="Disordered" evidence="1">
    <location>
        <begin position="255"/>
        <end position="277"/>
    </location>
</feature>
<gene>
    <name evidence="2" type="ORF">RHODO2019_15530</name>
</gene>
<dbReference type="Proteomes" id="UP001164965">
    <property type="component" value="Chromosome"/>
</dbReference>
<reference evidence="2" key="1">
    <citation type="submission" date="2022-10" db="EMBL/GenBank/DDBJ databases">
        <title>Rhodococcus sp.75.</title>
        <authorList>
            <person name="Sun M."/>
        </authorList>
    </citation>
    <scope>NUCLEOTIDE SEQUENCE</scope>
    <source>
        <strain evidence="2">75</strain>
    </source>
</reference>
<name>A0ABY6NZY1_9NOCA</name>
<protein>
    <submittedName>
        <fullName evidence="2">Uncharacterized protein</fullName>
    </submittedName>
</protein>
<evidence type="ECO:0000256" key="1">
    <source>
        <dbReference type="SAM" id="MobiDB-lite"/>
    </source>
</evidence>
<evidence type="ECO:0000313" key="2">
    <source>
        <dbReference type="EMBL" id="UZJ24523.1"/>
    </source>
</evidence>
<organism evidence="2 3">
    <name type="scientific">Rhodococcus antarcticus</name>
    <dbReference type="NCBI Taxonomy" id="2987751"/>
    <lineage>
        <taxon>Bacteria</taxon>
        <taxon>Bacillati</taxon>
        <taxon>Actinomycetota</taxon>
        <taxon>Actinomycetes</taxon>
        <taxon>Mycobacteriales</taxon>
        <taxon>Nocardiaceae</taxon>
        <taxon>Rhodococcus</taxon>
    </lineage>
</organism>
<dbReference type="RefSeq" id="WP_265382630.1">
    <property type="nucleotide sequence ID" value="NZ_CP110615.1"/>
</dbReference>
<keyword evidence="3" id="KW-1185">Reference proteome</keyword>